<keyword evidence="4 5" id="KW-0472">Membrane</keyword>
<dbReference type="eggNOG" id="COG1511">
    <property type="taxonomic scope" value="Bacteria"/>
</dbReference>
<name>A0A087DIC0_9BIFI</name>
<evidence type="ECO:0000256" key="2">
    <source>
        <dbReference type="ARBA" id="ARBA00022692"/>
    </source>
</evidence>
<feature type="domain" description="ABC-2 type transporter transmembrane" evidence="6">
    <location>
        <begin position="539"/>
        <end position="746"/>
    </location>
</feature>
<sequence length="770" mass="81331">MSVNDTTERIEPIADSIGGDAGTRRAAAVGTAAGAHAAAPRVTHKTWRLFVGDVRRMFSNVVSIIIVIGLVSIPGLFSWFNIAASWNPFGDLKNLKFAVASVDEGYKSDLIPVKMTIGDTVVNTLRANSQLDWTITTKADAIDGTKSGKYYAAIVIPKDFSKKMMTFFSADVDNVKIDYYDNEKKNALAPNLTNEGANEVSTQINQMFAKTLTSTALSIASQLADDLSEPGAQTALARFSANIGDFATTLNDTSSMLSSYATITGSASALLDDSSALLANASNAATAAGSQLDTAKQGATDLSGAMTTAADTLAGAVASSADSYGAVADAVDTLYANAGTQATDTAAALDTQAKHVGDQIAEYQSIRQSIADLQAKLPENLQSVLQPMLDRLDTAIGVQQTLQTRLTDAADAVRAKNTDVQNQHAQVRDLATQAQSAIAGVKSNFDTQVKPQLAQLNASVTDATQVLDAGAAKLKTTLGDLDTTAANAKTGLAEVQQTLTDVSGKLAKAGKRLGAFDEKLAAALNSGDMSMVKEVLGNDPDTLAATLAAPVALQRKAVFPVESFGSSLAPLYLLLPLWVGALLMAVTLKTTVSHRVRRELGDPRPHQMYLGHYGIFALIALLQSTFSFGGALLFIHVQAVHPLLFMLTGWVSSLVFSFFAYTMVVSFGNVGKAIGVLMLIMQIAGSNAAYPLQMLPGWLGAISPALPVTHAVTMIRAAIAGIYDMDYWRAMGALLLVIPPLLLIGLVLRKPLVRFNQWYVAKVESTKVIA</sequence>
<evidence type="ECO:0000313" key="8">
    <source>
        <dbReference type="Proteomes" id="UP000029004"/>
    </source>
</evidence>
<dbReference type="PANTHER" id="PTHR43077">
    <property type="entry name" value="TRANSPORT PERMEASE YVFS-RELATED"/>
    <property type="match status" value="1"/>
</dbReference>
<reference evidence="7 8" key="1">
    <citation type="submission" date="2014-03" db="EMBL/GenBank/DDBJ databases">
        <title>Genomics of Bifidobacteria.</title>
        <authorList>
            <person name="Ventura M."/>
            <person name="Milani C."/>
            <person name="Lugli G.A."/>
        </authorList>
    </citation>
    <scope>NUCLEOTIDE SEQUENCE [LARGE SCALE GENOMIC DNA]</scope>
    <source>
        <strain evidence="7 8">DSM 23968</strain>
    </source>
</reference>
<dbReference type="EMBL" id="JGZP01000018">
    <property type="protein sequence ID" value="KFI95270.1"/>
    <property type="molecule type" value="Genomic_DNA"/>
</dbReference>
<dbReference type="Gene3D" id="3.40.1710.10">
    <property type="entry name" value="abc type-2 transporter like domain"/>
    <property type="match status" value="1"/>
</dbReference>
<feature type="transmembrane region" description="Helical" evidence="5">
    <location>
        <begin position="673"/>
        <end position="692"/>
    </location>
</feature>
<dbReference type="Gene3D" id="1.10.287.1490">
    <property type="match status" value="1"/>
</dbReference>
<dbReference type="NCBIfam" id="TIGR03062">
    <property type="entry name" value="pip_yhgE_Cterm"/>
    <property type="match status" value="1"/>
</dbReference>
<evidence type="ECO:0000256" key="4">
    <source>
        <dbReference type="ARBA" id="ARBA00023136"/>
    </source>
</evidence>
<feature type="transmembrane region" description="Helical" evidence="5">
    <location>
        <begin position="571"/>
        <end position="592"/>
    </location>
</feature>
<keyword evidence="3 5" id="KW-1133">Transmembrane helix</keyword>
<organism evidence="7 8">
    <name type="scientific">Bifidobacterium stellenboschense</name>
    <dbReference type="NCBI Taxonomy" id="762211"/>
    <lineage>
        <taxon>Bacteria</taxon>
        <taxon>Bacillati</taxon>
        <taxon>Actinomycetota</taxon>
        <taxon>Actinomycetes</taxon>
        <taxon>Bifidobacteriales</taxon>
        <taxon>Bifidobacteriaceae</taxon>
        <taxon>Bifidobacterium</taxon>
    </lineage>
</organism>
<accession>A0A087DIC0</accession>
<evidence type="ECO:0000259" key="6">
    <source>
        <dbReference type="Pfam" id="PF12698"/>
    </source>
</evidence>
<dbReference type="GO" id="GO:0140359">
    <property type="term" value="F:ABC-type transporter activity"/>
    <property type="evidence" value="ECO:0007669"/>
    <property type="project" value="InterPro"/>
</dbReference>
<dbReference type="InterPro" id="IPR017500">
    <property type="entry name" value="Phage_infect_YhgE_N"/>
</dbReference>
<dbReference type="InterPro" id="IPR051328">
    <property type="entry name" value="T7SS_ABC-Transporter"/>
</dbReference>
<keyword evidence="2 5" id="KW-0812">Transmembrane</keyword>
<dbReference type="InterPro" id="IPR013525">
    <property type="entry name" value="ABC2_TM"/>
</dbReference>
<dbReference type="Pfam" id="PF12698">
    <property type="entry name" value="ABC2_membrane_3"/>
    <property type="match status" value="1"/>
</dbReference>
<dbReference type="InterPro" id="IPR017501">
    <property type="entry name" value="Phage_infect_YhgE_C"/>
</dbReference>
<comment type="subcellular location">
    <subcellularLocation>
        <location evidence="1">Membrane</location>
        <topology evidence="1">Multi-pass membrane protein</topology>
    </subcellularLocation>
</comment>
<gene>
    <name evidence="7" type="ORF">BSTEL_2005</name>
</gene>
<dbReference type="PANTHER" id="PTHR43077:SF10">
    <property type="entry name" value="TRANSPORT PERMEASE PROTEIN"/>
    <property type="match status" value="1"/>
</dbReference>
<feature type="transmembrane region" description="Helical" evidence="5">
    <location>
        <begin position="57"/>
        <end position="80"/>
    </location>
</feature>
<dbReference type="AlphaFoldDB" id="A0A087DIC0"/>
<feature type="transmembrane region" description="Helical" evidence="5">
    <location>
        <begin position="613"/>
        <end position="637"/>
    </location>
</feature>
<dbReference type="Proteomes" id="UP000029004">
    <property type="component" value="Unassembled WGS sequence"/>
</dbReference>
<protein>
    <submittedName>
        <fullName evidence="7">Phage infection protein</fullName>
    </submittedName>
</protein>
<proteinExistence type="predicted"/>
<dbReference type="NCBIfam" id="TIGR03061">
    <property type="entry name" value="pip_yhgE_Nterm"/>
    <property type="match status" value="1"/>
</dbReference>
<feature type="transmembrane region" description="Helical" evidence="5">
    <location>
        <begin position="643"/>
        <end position="661"/>
    </location>
</feature>
<keyword evidence="8" id="KW-1185">Reference proteome</keyword>
<evidence type="ECO:0000256" key="5">
    <source>
        <dbReference type="SAM" id="Phobius"/>
    </source>
</evidence>
<dbReference type="GO" id="GO:0016020">
    <property type="term" value="C:membrane"/>
    <property type="evidence" value="ECO:0007669"/>
    <property type="project" value="UniProtKB-SubCell"/>
</dbReference>
<evidence type="ECO:0000256" key="1">
    <source>
        <dbReference type="ARBA" id="ARBA00004141"/>
    </source>
</evidence>
<evidence type="ECO:0000313" key="7">
    <source>
        <dbReference type="EMBL" id="KFI95270.1"/>
    </source>
</evidence>
<dbReference type="STRING" id="762211.BSTEL_2005"/>
<evidence type="ECO:0000256" key="3">
    <source>
        <dbReference type="ARBA" id="ARBA00022989"/>
    </source>
</evidence>
<comment type="caution">
    <text evidence="7">The sequence shown here is derived from an EMBL/GenBank/DDBJ whole genome shotgun (WGS) entry which is preliminary data.</text>
</comment>
<feature type="transmembrane region" description="Helical" evidence="5">
    <location>
        <begin position="731"/>
        <end position="748"/>
    </location>
</feature>